<sequence>MKSEISQLQKTISTLNNAADQTPNNVFQLKKSEAILDELLVQEEEYWHQRLRVDWLQCGDQNTKFFHAHASSRKAKNTIKSLLNDHGIMVNNKKDMTQVICSYYDNLFATDGVQQDSLQDVLNAIPSTITSSMNQALTEPFTSAEVVAALQSMSPDKSPGSDGMSAMFYQQYWNIVGNSVTQLVLGVLNDGNDMSLLNKSIITLIPKVSNPSGMSDYRPISLCNVIYKLISKAIVLRFQKVLPFVISETQSAFLSNRLITDNILVAFELIHHLRHKTQGRVGFSALKLDMSKAFDRVEWQFLEAVMLKMGFHSQWVTLIMNCITTSSFSFSLNGEVVGHVQPHRGLRQGDPLSPYLFLICSEGFSRLLQYEESAGNLEGLRLTRNAPSVSHLLFADDSLLFCRATDQSATAIKRILDTYHKASGQALNNNKSVMSFSPNTSPAAQNFFANTLHMPITECHERYLGLPSYSGRDKQELFSHIKEKVWKLLHAWNEQIFSAGGKEVLLKAVVQSIPTYAMSCFKLTKKFCSQLESMMANFWWGTNQNGTKIHWKRWKALCKSKHEGGMGFRSFVHFNQALLAKQAWRIFDMPNSLLSRLLKHRYFSNNSFLDAHIGHSPSYTWQSICWGRDLLVKGVRFKVGNGTNIACAIDPWIPSHTNFKPVSFQGSSSLSVSTFITDQREWNIDLLNSYFQPIDVEKILTIPLSFFADQDRLIWHHSSSGIYNVKSGFHLATALEEQNDSSTSDPNRGWWKYFWNLNLPPKIRIFAWKVLNNVLPVAAALFKKKIIDSAACSLCTSSWESIGHALFGCKHARNIWKESKFSLDFTQARTMTNARLNSSIVAFVTGLHQDFSRAKTSAKTSNTAAGSPLPVDSQPPCHTRSQKEVPWSPPCVNGYKLNVDAATISEDKKLGVGAVLRDHNGIVIAALSKMAQGSFRSDEMEAKALFHALNWASQSQLPITHIETDALRVSAALNSNSVDLSCFSDLITDVRCLLSFFPNVLVSHVKRSANQNAHGLAKFALGLDEDMSWIGEIPYPIFTVVVNDFNL</sequence>
<dbReference type="Gramene" id="evm.model.02.1441">
    <property type="protein sequence ID" value="cds.evm.model.02.1441"/>
    <property type="gene ID" value="evm.TU.02.1441"/>
</dbReference>
<dbReference type="InterPro" id="IPR044730">
    <property type="entry name" value="RNase_H-like_dom_plant"/>
</dbReference>
<dbReference type="EnsemblPlants" id="evm.model.02.1441">
    <property type="protein sequence ID" value="cds.evm.model.02.1441"/>
    <property type="gene ID" value="evm.TU.02.1441"/>
</dbReference>
<feature type="region of interest" description="Disordered" evidence="1">
    <location>
        <begin position="857"/>
        <end position="885"/>
    </location>
</feature>
<dbReference type="InterPro" id="IPR036397">
    <property type="entry name" value="RNaseH_sf"/>
</dbReference>
<dbReference type="InterPro" id="IPR012337">
    <property type="entry name" value="RNaseH-like_sf"/>
</dbReference>
<reference evidence="3" key="1">
    <citation type="submission" date="2018-11" db="EMBL/GenBank/DDBJ databases">
        <authorList>
            <person name="Grassa J C."/>
        </authorList>
    </citation>
    <scope>NUCLEOTIDE SEQUENCE [LARGE SCALE GENOMIC DNA]</scope>
</reference>
<dbReference type="EMBL" id="UZAU01000195">
    <property type="status" value="NOT_ANNOTATED_CDS"/>
    <property type="molecule type" value="Genomic_DNA"/>
</dbReference>
<dbReference type="Gene3D" id="3.30.420.10">
    <property type="entry name" value="Ribonuclease H-like superfamily/Ribonuclease H"/>
    <property type="match status" value="1"/>
</dbReference>
<dbReference type="InterPro" id="IPR002156">
    <property type="entry name" value="RNaseH_domain"/>
</dbReference>
<name>A0A803NTN0_CANSA</name>
<reference evidence="3" key="2">
    <citation type="submission" date="2021-03" db="UniProtKB">
        <authorList>
            <consortium name="EnsemblPlants"/>
        </authorList>
    </citation>
    <scope>IDENTIFICATION</scope>
</reference>
<dbReference type="Pfam" id="PF13966">
    <property type="entry name" value="zf-RVT"/>
    <property type="match status" value="1"/>
</dbReference>
<protein>
    <recommendedName>
        <fullName evidence="2">Reverse transcriptase domain-containing protein</fullName>
    </recommendedName>
</protein>
<feature type="compositionally biased region" description="Low complexity" evidence="1">
    <location>
        <begin position="857"/>
        <end position="867"/>
    </location>
</feature>
<dbReference type="SUPFAM" id="SSF53098">
    <property type="entry name" value="Ribonuclease H-like"/>
    <property type="match status" value="1"/>
</dbReference>
<dbReference type="InterPro" id="IPR043502">
    <property type="entry name" value="DNA/RNA_pol_sf"/>
</dbReference>
<dbReference type="PROSITE" id="PS50878">
    <property type="entry name" value="RT_POL"/>
    <property type="match status" value="1"/>
</dbReference>
<proteinExistence type="predicted"/>
<organism evidence="3 4">
    <name type="scientific">Cannabis sativa</name>
    <name type="common">Hemp</name>
    <name type="synonym">Marijuana</name>
    <dbReference type="NCBI Taxonomy" id="3483"/>
    <lineage>
        <taxon>Eukaryota</taxon>
        <taxon>Viridiplantae</taxon>
        <taxon>Streptophyta</taxon>
        <taxon>Embryophyta</taxon>
        <taxon>Tracheophyta</taxon>
        <taxon>Spermatophyta</taxon>
        <taxon>Magnoliopsida</taxon>
        <taxon>eudicotyledons</taxon>
        <taxon>Gunneridae</taxon>
        <taxon>Pentapetalae</taxon>
        <taxon>rosids</taxon>
        <taxon>fabids</taxon>
        <taxon>Rosales</taxon>
        <taxon>Cannabaceae</taxon>
        <taxon>Cannabis</taxon>
    </lineage>
</organism>
<dbReference type="Pfam" id="PF00078">
    <property type="entry name" value="RVT_1"/>
    <property type="match status" value="1"/>
</dbReference>
<dbReference type="Proteomes" id="UP000596661">
    <property type="component" value="Chromosome 2"/>
</dbReference>
<dbReference type="Pfam" id="PF13456">
    <property type="entry name" value="RVT_3"/>
    <property type="match status" value="1"/>
</dbReference>
<dbReference type="GO" id="GO:0003676">
    <property type="term" value="F:nucleic acid binding"/>
    <property type="evidence" value="ECO:0007669"/>
    <property type="project" value="InterPro"/>
</dbReference>
<evidence type="ECO:0000259" key="2">
    <source>
        <dbReference type="PROSITE" id="PS50878"/>
    </source>
</evidence>
<accession>A0A803NTN0</accession>
<feature type="domain" description="Reverse transcriptase" evidence="2">
    <location>
        <begin position="186"/>
        <end position="468"/>
    </location>
</feature>
<dbReference type="AlphaFoldDB" id="A0A803NTN0"/>
<dbReference type="GO" id="GO:0004523">
    <property type="term" value="F:RNA-DNA hybrid ribonuclease activity"/>
    <property type="evidence" value="ECO:0007669"/>
    <property type="project" value="InterPro"/>
</dbReference>
<dbReference type="InterPro" id="IPR000477">
    <property type="entry name" value="RT_dom"/>
</dbReference>
<dbReference type="SUPFAM" id="SSF56672">
    <property type="entry name" value="DNA/RNA polymerases"/>
    <property type="match status" value="1"/>
</dbReference>
<dbReference type="PANTHER" id="PTHR33116">
    <property type="entry name" value="REVERSE TRANSCRIPTASE ZINC-BINDING DOMAIN-CONTAINING PROTEIN-RELATED-RELATED"/>
    <property type="match status" value="1"/>
</dbReference>
<keyword evidence="4" id="KW-1185">Reference proteome</keyword>
<dbReference type="CDD" id="cd06222">
    <property type="entry name" value="RNase_H_like"/>
    <property type="match status" value="1"/>
</dbReference>
<dbReference type="CDD" id="cd01650">
    <property type="entry name" value="RT_nLTR_like"/>
    <property type="match status" value="1"/>
</dbReference>
<evidence type="ECO:0000256" key="1">
    <source>
        <dbReference type="SAM" id="MobiDB-lite"/>
    </source>
</evidence>
<evidence type="ECO:0000313" key="3">
    <source>
        <dbReference type="EnsemblPlants" id="cds.evm.model.02.1441"/>
    </source>
</evidence>
<evidence type="ECO:0000313" key="4">
    <source>
        <dbReference type="Proteomes" id="UP000596661"/>
    </source>
</evidence>
<dbReference type="PANTHER" id="PTHR33116:SF86">
    <property type="entry name" value="REVERSE TRANSCRIPTASE DOMAIN-CONTAINING PROTEIN"/>
    <property type="match status" value="1"/>
</dbReference>
<dbReference type="InterPro" id="IPR026960">
    <property type="entry name" value="RVT-Znf"/>
</dbReference>